<evidence type="ECO:0000313" key="2">
    <source>
        <dbReference type="Proteomes" id="UP000187550"/>
    </source>
</evidence>
<organism evidence="1 2">
    <name type="scientific">Edaphobacillus lindanitolerans</name>
    <dbReference type="NCBI Taxonomy" id="550447"/>
    <lineage>
        <taxon>Bacteria</taxon>
        <taxon>Bacillati</taxon>
        <taxon>Bacillota</taxon>
        <taxon>Bacilli</taxon>
        <taxon>Bacillales</taxon>
        <taxon>Bacillaceae</taxon>
        <taxon>Edaphobacillus</taxon>
    </lineage>
</organism>
<dbReference type="OrthoDB" id="2454083at2"/>
<dbReference type="STRING" id="550447.SAMN05428946_1336"/>
<dbReference type="Proteomes" id="UP000187550">
    <property type="component" value="Unassembled WGS sequence"/>
</dbReference>
<name>A0A1U7PM01_9BACI</name>
<dbReference type="EMBL" id="FTPL01000002">
    <property type="protein sequence ID" value="SIT80658.1"/>
    <property type="molecule type" value="Genomic_DNA"/>
</dbReference>
<gene>
    <name evidence="1" type="ORF">SAMN05428946_1336</name>
</gene>
<sequence length="82" mass="9700">MCDQPLAEAYRDFWKGRASAMGILSDDRALRAMAEDLDDLRTHPRLRKPRAEKLEELERRIRTCPLREEQKELLKEAYRSAL</sequence>
<proteinExistence type="predicted"/>
<evidence type="ECO:0000313" key="1">
    <source>
        <dbReference type="EMBL" id="SIT80658.1"/>
    </source>
</evidence>
<dbReference type="RefSeq" id="WP_144264319.1">
    <property type="nucleotide sequence ID" value="NZ_FTPL01000002.1"/>
</dbReference>
<protein>
    <submittedName>
        <fullName evidence="1">Uncharacterized protein</fullName>
    </submittedName>
</protein>
<accession>A0A1U7PM01</accession>
<dbReference type="AlphaFoldDB" id="A0A1U7PM01"/>
<reference evidence="2" key="1">
    <citation type="submission" date="2017-01" db="EMBL/GenBank/DDBJ databases">
        <authorList>
            <person name="Varghese N."/>
            <person name="Submissions S."/>
        </authorList>
    </citation>
    <scope>NUCLEOTIDE SEQUENCE [LARGE SCALE GENOMIC DNA]</scope>
    <source>
        <strain evidence="2">MNA4</strain>
    </source>
</reference>
<keyword evidence="2" id="KW-1185">Reference proteome</keyword>